<evidence type="ECO:0000313" key="2">
    <source>
        <dbReference type="EMBL" id="EEF62865.1"/>
    </source>
</evidence>
<dbReference type="PROSITE" id="PS50042">
    <property type="entry name" value="CNMP_BINDING_3"/>
    <property type="match status" value="1"/>
</dbReference>
<dbReference type="Gene3D" id="2.60.120.10">
    <property type="entry name" value="Jelly Rolls"/>
    <property type="match status" value="1"/>
</dbReference>
<comment type="caution">
    <text evidence="2">The sequence shown here is derived from an EMBL/GenBank/DDBJ whole genome shotgun (WGS) entry which is preliminary data.</text>
</comment>
<dbReference type="SUPFAM" id="SSF51206">
    <property type="entry name" value="cAMP-binding domain-like"/>
    <property type="match status" value="1"/>
</dbReference>
<dbReference type="InterPro" id="IPR050397">
    <property type="entry name" value="Env_Response_Regulators"/>
</dbReference>
<feature type="domain" description="Cyclic nucleotide-binding" evidence="1">
    <location>
        <begin position="32"/>
        <end position="101"/>
    </location>
</feature>
<dbReference type="InterPro" id="IPR018490">
    <property type="entry name" value="cNMP-bd_dom_sf"/>
</dbReference>
<keyword evidence="3" id="KW-1185">Reference proteome</keyword>
<evidence type="ECO:0000313" key="3">
    <source>
        <dbReference type="Proteomes" id="UP000003688"/>
    </source>
</evidence>
<accession>B9XBI0</accession>
<dbReference type="RefSeq" id="WP_007413178.1">
    <property type="nucleotide sequence ID" value="NZ_ABOX02000003.1"/>
</dbReference>
<dbReference type="GO" id="GO:0005829">
    <property type="term" value="C:cytosol"/>
    <property type="evidence" value="ECO:0007669"/>
    <property type="project" value="TreeGrafter"/>
</dbReference>
<organism evidence="2 3">
    <name type="scientific">Pedosphaera parvula (strain Ellin514)</name>
    <dbReference type="NCBI Taxonomy" id="320771"/>
    <lineage>
        <taxon>Bacteria</taxon>
        <taxon>Pseudomonadati</taxon>
        <taxon>Verrucomicrobiota</taxon>
        <taxon>Pedosphaerae</taxon>
        <taxon>Pedosphaerales</taxon>
        <taxon>Pedosphaeraceae</taxon>
        <taxon>Pedosphaera</taxon>
    </lineage>
</organism>
<dbReference type="PANTHER" id="PTHR24567">
    <property type="entry name" value="CRP FAMILY TRANSCRIPTIONAL REGULATORY PROTEIN"/>
    <property type="match status" value="1"/>
</dbReference>
<dbReference type="Proteomes" id="UP000003688">
    <property type="component" value="Unassembled WGS sequence"/>
</dbReference>
<name>B9XBI0_PEDPL</name>
<dbReference type="InterPro" id="IPR014710">
    <property type="entry name" value="RmlC-like_jellyroll"/>
</dbReference>
<dbReference type="InterPro" id="IPR000595">
    <property type="entry name" value="cNMP-bd_dom"/>
</dbReference>
<reference evidence="2 3" key="1">
    <citation type="journal article" date="2011" name="J. Bacteriol.">
        <title>Genome sequence of 'Pedosphaera parvula' Ellin514, an aerobic Verrucomicrobial isolate from pasture soil.</title>
        <authorList>
            <person name="Kant R."/>
            <person name="van Passel M.W."/>
            <person name="Sangwan P."/>
            <person name="Palva A."/>
            <person name="Lucas S."/>
            <person name="Copeland A."/>
            <person name="Lapidus A."/>
            <person name="Glavina Del Rio T."/>
            <person name="Dalin E."/>
            <person name="Tice H."/>
            <person name="Bruce D."/>
            <person name="Goodwin L."/>
            <person name="Pitluck S."/>
            <person name="Chertkov O."/>
            <person name="Larimer F.W."/>
            <person name="Land M.L."/>
            <person name="Hauser L."/>
            <person name="Brettin T.S."/>
            <person name="Detter J.C."/>
            <person name="Han S."/>
            <person name="de Vos W.M."/>
            <person name="Janssen P.H."/>
            <person name="Smidt H."/>
        </authorList>
    </citation>
    <scope>NUCLEOTIDE SEQUENCE [LARGE SCALE GENOMIC DNA]</scope>
    <source>
        <strain evidence="2 3">Ellin514</strain>
    </source>
</reference>
<dbReference type="GO" id="GO:0003700">
    <property type="term" value="F:DNA-binding transcription factor activity"/>
    <property type="evidence" value="ECO:0007669"/>
    <property type="project" value="TreeGrafter"/>
</dbReference>
<dbReference type="PANTHER" id="PTHR24567:SF74">
    <property type="entry name" value="HTH-TYPE TRANSCRIPTIONAL REGULATOR ARCR"/>
    <property type="match status" value="1"/>
</dbReference>
<gene>
    <name evidence="2" type="ORF">Cflav_PD5500</name>
</gene>
<dbReference type="AlphaFoldDB" id="B9XBI0"/>
<dbReference type="Pfam" id="PF00027">
    <property type="entry name" value="cNMP_binding"/>
    <property type="match status" value="1"/>
</dbReference>
<dbReference type="CDD" id="cd00038">
    <property type="entry name" value="CAP_ED"/>
    <property type="match status" value="1"/>
</dbReference>
<sequence length="175" mass="19900">MNTITESTSSRTPQSGIITTAGLPAMMASHPFLEGFSPHQLRLLSDCGMVVNFRPGEVIFREGDPANRFYLIHQGKVALESYVKERGVTPIQTVGAGEVLGWSWLFPPYYWHFDARAVESTEALFFYGTPLREECETDHDLGYELYKRMAEVMMERLQATRRQLLHSNGCSRKCM</sequence>
<protein>
    <submittedName>
        <fullName evidence="2">Cyclic nucleotide-binding protein</fullName>
    </submittedName>
</protein>
<proteinExistence type="predicted"/>
<evidence type="ECO:0000259" key="1">
    <source>
        <dbReference type="PROSITE" id="PS50042"/>
    </source>
</evidence>
<dbReference type="SMART" id="SM00100">
    <property type="entry name" value="cNMP"/>
    <property type="match status" value="1"/>
</dbReference>
<dbReference type="EMBL" id="ABOX02000003">
    <property type="protein sequence ID" value="EEF62865.1"/>
    <property type="molecule type" value="Genomic_DNA"/>
</dbReference>
<dbReference type="STRING" id="320771.Cflav_PD5500"/>